<evidence type="ECO:0008006" key="3">
    <source>
        <dbReference type="Google" id="ProtNLM"/>
    </source>
</evidence>
<protein>
    <recommendedName>
        <fullName evidence="3">Restriction endonuclease</fullName>
    </recommendedName>
</protein>
<dbReference type="RefSeq" id="WP_221598846.1">
    <property type="nucleotide sequence ID" value="NZ_JAIGNQ010000004.1"/>
</dbReference>
<comment type="caution">
    <text evidence="1">The sequence shown here is derived from an EMBL/GenBank/DDBJ whole genome shotgun (WGS) entry which is preliminary data.</text>
</comment>
<sequence length="452" mass="50607">MGRLGRDIYRKKLERYLSHSFDEPIISLVSAVVAAQSGSQNVLAIIQDLPPEAVGAELGSPYHIPLWSVETLVNELLAIPKVKGFGIGRTRVLNAEMFQTMRALQAILIKLENAEDGMFLEKHDVFYEMARIAQRQFPWQRGVTNAPHLYRSMLLYGTGSAREYFEASAGMSLSDFVKTGACMSGALEGNAWVNRQRNLSEIGISPEVREATLRKLAIPHAEARHLAARMRKGHRHTAYRPSILRDFPIIAFGEQNERLRAPIPELIMYRYTSGLYLDVVEGGSAVWTDIGVRFEGYVLEYLQTMMSPYEVIGEQVYGPKKARHRTPDVLVSGTDGIVAVIECKAKRMSFDARYADDPVAFASIGFDELAKGMFQIWRFISHARRGLTGDIKVDPFCRGVIVTADSWLTMASRQAEQVIATAMAMANAEGYIDEGDRREIAFCPIDDVEYVL</sequence>
<reference evidence="1 2" key="1">
    <citation type="submission" date="2021-08" db="EMBL/GenBank/DDBJ databases">
        <title>Comparative Genomics Analysis of the Genus Qipengyuania Reveals Extensive Genetic Diversity and Metabolic Versatility, Including the Description of Fifteen Novel Species.</title>
        <authorList>
            <person name="Liu Y."/>
        </authorList>
    </citation>
    <scope>NUCLEOTIDE SEQUENCE [LARGE SCALE GENOMIC DNA]</scope>
    <source>
        <strain evidence="1 2">GH25</strain>
    </source>
</reference>
<dbReference type="Proteomes" id="UP000776651">
    <property type="component" value="Unassembled WGS sequence"/>
</dbReference>
<name>A0ABS7JK60_9SPHN</name>
<keyword evidence="2" id="KW-1185">Reference proteome</keyword>
<evidence type="ECO:0000313" key="1">
    <source>
        <dbReference type="EMBL" id="MBX7489775.1"/>
    </source>
</evidence>
<gene>
    <name evidence="1" type="ORF">K3177_14800</name>
</gene>
<evidence type="ECO:0000313" key="2">
    <source>
        <dbReference type="Proteomes" id="UP000776651"/>
    </source>
</evidence>
<proteinExistence type="predicted"/>
<organism evidence="1 2">
    <name type="scientific">Qipengyuania pacifica</name>
    <dbReference type="NCBI Taxonomy" id="2860199"/>
    <lineage>
        <taxon>Bacteria</taxon>
        <taxon>Pseudomonadati</taxon>
        <taxon>Pseudomonadota</taxon>
        <taxon>Alphaproteobacteria</taxon>
        <taxon>Sphingomonadales</taxon>
        <taxon>Erythrobacteraceae</taxon>
        <taxon>Qipengyuania</taxon>
    </lineage>
</organism>
<accession>A0ABS7JK60</accession>
<dbReference type="EMBL" id="JAIGNQ010000004">
    <property type="protein sequence ID" value="MBX7489775.1"/>
    <property type="molecule type" value="Genomic_DNA"/>
</dbReference>